<dbReference type="EMBL" id="CP029462">
    <property type="protein sequence ID" value="AXL20199.1"/>
    <property type="molecule type" value="Genomic_DNA"/>
</dbReference>
<dbReference type="NCBIfam" id="NF033529">
    <property type="entry name" value="transpos_ISLre2"/>
    <property type="match status" value="1"/>
</dbReference>
<gene>
    <name evidence="2" type="ORF">DKB62_00665</name>
</gene>
<dbReference type="OrthoDB" id="2162583at2"/>
<name>A0A346AWF6_9FIRM</name>
<protein>
    <submittedName>
        <fullName evidence="2">ISLre2 family transposase</fullName>
    </submittedName>
</protein>
<organism evidence="2 3">
    <name type="scientific">Megasphaera stantonii</name>
    <dbReference type="NCBI Taxonomy" id="2144175"/>
    <lineage>
        <taxon>Bacteria</taxon>
        <taxon>Bacillati</taxon>
        <taxon>Bacillota</taxon>
        <taxon>Negativicutes</taxon>
        <taxon>Veillonellales</taxon>
        <taxon>Veillonellaceae</taxon>
        <taxon>Megasphaera</taxon>
    </lineage>
</organism>
<dbReference type="InterPro" id="IPR009620">
    <property type="entry name" value="UPF0236"/>
</dbReference>
<evidence type="ECO:0000256" key="1">
    <source>
        <dbReference type="ARBA" id="ARBA00006539"/>
    </source>
</evidence>
<evidence type="ECO:0000313" key="3">
    <source>
        <dbReference type="Proteomes" id="UP000254337"/>
    </source>
</evidence>
<dbReference type="KEGG" id="meg:DKB62_00665"/>
<accession>A0A346AWF6</accession>
<comment type="similarity">
    <text evidence="1">Belongs to the UPF0236 family.</text>
</comment>
<dbReference type="Pfam" id="PF06782">
    <property type="entry name" value="UPF0236"/>
    <property type="match status" value="1"/>
</dbReference>
<sequence>MNIIQQILSLSTDFFNTNMESLVTGQASLTDVTLAVQEFVQNLGREVLSAMLEQADEAIYETVKPQRTYQIKETARSRTLVTTFGEITFHRRYYRQKDTGRYTYLLDEWCQLPAYSRIEASCQARMAEHAKDMSYAKAAQVATPVPVSKQSVRNVLCRLGTIPNTAAPLPERRPKVSELFIEADEDHVAMQQGNSRQLRLAYVYEGKVAEGKKRRTLTAKRVFTGYGMPWKEIKEYIQTVYDSPEITILGDGAAWIQSATSYLEKSRCVTDGFHVVKYLRQIAGTETIQPLYDALLANDREQFCREAEQKIRHRPYRRKAIRRGQQYILNHWEGIRDWLQNRETFASSTEGHVSHILSARLSSRGMGWSKDGAERIARLRTLAENGGDVWRYALDCLTKKHSDTVPDLNEQELTRQCRRRRLPYCVYDAEHSCRMPGSEGALHGRWMKDIQNSGYHHIH</sequence>
<dbReference type="AlphaFoldDB" id="A0A346AWF6"/>
<evidence type="ECO:0000313" key="2">
    <source>
        <dbReference type="EMBL" id="AXL20199.1"/>
    </source>
</evidence>
<keyword evidence="3" id="KW-1185">Reference proteome</keyword>
<proteinExistence type="inferred from homology"/>
<dbReference type="Proteomes" id="UP000254337">
    <property type="component" value="Chromosome"/>
</dbReference>
<reference evidence="2 3" key="1">
    <citation type="submission" date="2018-05" db="EMBL/GenBank/DDBJ databases">
        <title>Complete genome sequence of Megasphaera sp. AJH120T, isolated from the ceca of a chicken.</title>
        <authorList>
            <person name="Maki J."/>
            <person name="Looft T."/>
        </authorList>
    </citation>
    <scope>NUCLEOTIDE SEQUENCE [LARGE SCALE GENOMIC DNA]</scope>
    <source>
        <strain evidence="2 3">AJH120</strain>
    </source>
</reference>